<keyword evidence="2" id="KW-1185">Reference proteome</keyword>
<dbReference type="AlphaFoldDB" id="A0A7Y6UQY6"/>
<organism evidence="1 2">
    <name type="scientific">Ensifer oleiphilus</name>
    <dbReference type="NCBI Taxonomy" id="2742698"/>
    <lineage>
        <taxon>Bacteria</taxon>
        <taxon>Pseudomonadati</taxon>
        <taxon>Pseudomonadota</taxon>
        <taxon>Alphaproteobacteria</taxon>
        <taxon>Hyphomicrobiales</taxon>
        <taxon>Rhizobiaceae</taxon>
        <taxon>Sinorhizobium/Ensifer group</taxon>
        <taxon>Ensifer</taxon>
    </lineage>
</organism>
<reference evidence="1 2" key="1">
    <citation type="submission" date="2020-06" db="EMBL/GenBank/DDBJ databases">
        <authorList>
            <person name="Grouzdev D.S."/>
        </authorList>
    </citation>
    <scope>NUCLEOTIDE SEQUENCE [LARGE SCALE GENOMIC DNA]</scope>
    <source>
        <strain evidence="1 2">HO-A22</strain>
    </source>
</reference>
<accession>A0A7Y6UQY6</accession>
<dbReference type="Proteomes" id="UP000520198">
    <property type="component" value="Unassembled WGS sequence"/>
</dbReference>
<comment type="caution">
    <text evidence="1">The sequence shown here is derived from an EMBL/GenBank/DDBJ whole genome shotgun (WGS) entry which is preliminary data.</text>
</comment>
<protein>
    <submittedName>
        <fullName evidence="1">Uncharacterized protein</fullName>
    </submittedName>
</protein>
<sequence length="76" mass="7620">MTVQTTQVVVFGVEGDDGLWLADLAAGTVTRIVDPLTGALASANEHRNAGATVVKGVNFAVRANSAGSVSGGFMDG</sequence>
<gene>
    <name evidence="1" type="ORF">HT585_26920</name>
</gene>
<proteinExistence type="predicted"/>
<dbReference type="EMBL" id="JABWDU010000009">
    <property type="protein sequence ID" value="NVD42509.1"/>
    <property type="molecule type" value="Genomic_DNA"/>
</dbReference>
<evidence type="ECO:0000313" key="2">
    <source>
        <dbReference type="Proteomes" id="UP000520198"/>
    </source>
</evidence>
<evidence type="ECO:0000313" key="1">
    <source>
        <dbReference type="EMBL" id="NVD42509.1"/>
    </source>
</evidence>
<name>A0A7Y6UQY6_9HYPH</name>
<dbReference type="RefSeq" id="WP_176355866.1">
    <property type="nucleotide sequence ID" value="NZ_JABWDU010000009.1"/>
</dbReference>